<dbReference type="EMBL" id="AHCD03000035">
    <property type="protein sequence ID" value="KAF7786733.1"/>
    <property type="molecule type" value="Genomic_DNA"/>
</dbReference>
<sequence length="39" mass="4724">MRAVHKEHKDQYQERNASRILVKKNIFKFGLFAVFLCEK</sequence>
<dbReference type="Proteomes" id="UP000016480">
    <property type="component" value="Unassembled WGS sequence"/>
</dbReference>
<accession>A0A8T0C7X0</accession>
<protein>
    <submittedName>
        <fullName evidence="1">Uncharacterized protein</fullName>
    </submittedName>
</protein>
<name>A0A8T0C7X0_9GAMM</name>
<reference evidence="1 2" key="1">
    <citation type="journal article" date="2012" name="J. Bacteriol.">
        <title>Genome sequence of the cycloprodigiosin-producing bacterial strain Pseudoalteromonas rubra ATCC 29570(T).</title>
        <authorList>
            <person name="Xie B.B."/>
            <person name="Shu Y.L."/>
            <person name="Qin Q.L."/>
            <person name="Rong J.C."/>
            <person name="Zhang X.Y."/>
            <person name="Chen X.L."/>
            <person name="Zhou B.C."/>
            <person name="Zhang Y.Z."/>
        </authorList>
    </citation>
    <scope>NUCLEOTIDE SEQUENCE [LARGE SCALE GENOMIC DNA]</scope>
    <source>
        <strain evidence="1 2">DSM 6842</strain>
    </source>
</reference>
<organism evidence="1 2">
    <name type="scientific">Pseudoalteromonas rubra</name>
    <dbReference type="NCBI Taxonomy" id="43658"/>
    <lineage>
        <taxon>Bacteria</taxon>
        <taxon>Pseudomonadati</taxon>
        <taxon>Pseudomonadota</taxon>
        <taxon>Gammaproteobacteria</taxon>
        <taxon>Alteromonadales</taxon>
        <taxon>Pseudoalteromonadaceae</taxon>
        <taxon>Pseudoalteromonas</taxon>
    </lineage>
</organism>
<evidence type="ECO:0000313" key="2">
    <source>
        <dbReference type="Proteomes" id="UP000016480"/>
    </source>
</evidence>
<gene>
    <name evidence="1" type="ORF">PRUB_a1381</name>
</gene>
<comment type="caution">
    <text evidence="1">The sequence shown here is derived from an EMBL/GenBank/DDBJ whole genome shotgun (WGS) entry which is preliminary data.</text>
</comment>
<evidence type="ECO:0000313" key="1">
    <source>
        <dbReference type="EMBL" id="KAF7786733.1"/>
    </source>
</evidence>
<dbReference type="AlphaFoldDB" id="A0A8T0C7X0"/>
<proteinExistence type="predicted"/>